<dbReference type="Proteomes" id="UP000614410">
    <property type="component" value="Unassembled WGS sequence"/>
</dbReference>
<dbReference type="Pfam" id="PF02388">
    <property type="entry name" value="FemAB"/>
    <property type="match status" value="2"/>
</dbReference>
<evidence type="ECO:0000256" key="5">
    <source>
        <dbReference type="ARBA" id="ARBA00023315"/>
    </source>
</evidence>
<evidence type="ECO:0000256" key="1">
    <source>
        <dbReference type="ARBA" id="ARBA00009943"/>
    </source>
</evidence>
<dbReference type="AlphaFoldDB" id="A0A934KLY6"/>
<dbReference type="GO" id="GO:0071555">
    <property type="term" value="P:cell wall organization"/>
    <property type="evidence" value="ECO:0007669"/>
    <property type="project" value="UniProtKB-KW"/>
</dbReference>
<evidence type="ECO:0000313" key="8">
    <source>
        <dbReference type="Proteomes" id="UP000614410"/>
    </source>
</evidence>
<evidence type="ECO:0000256" key="3">
    <source>
        <dbReference type="ARBA" id="ARBA00022960"/>
    </source>
</evidence>
<dbReference type="Gene3D" id="3.40.630.30">
    <property type="match status" value="2"/>
</dbReference>
<dbReference type="GO" id="GO:0016755">
    <property type="term" value="F:aminoacyltransferase activity"/>
    <property type="evidence" value="ECO:0007669"/>
    <property type="project" value="InterPro"/>
</dbReference>
<gene>
    <name evidence="7" type="ORF">JF887_11855</name>
</gene>
<dbReference type="EMBL" id="JAEKNN010000055">
    <property type="protein sequence ID" value="MBJ7610107.1"/>
    <property type="molecule type" value="Genomic_DNA"/>
</dbReference>
<evidence type="ECO:0000256" key="4">
    <source>
        <dbReference type="ARBA" id="ARBA00022984"/>
    </source>
</evidence>
<protein>
    <submittedName>
        <fullName evidence="7">Peptidoglycan bridge formation glycyltransferase FemA/FemB family protein</fullName>
    </submittedName>
</protein>
<reference evidence="7 8" key="1">
    <citation type="submission" date="2020-10" db="EMBL/GenBank/DDBJ databases">
        <title>Ca. Dormibacterota MAGs.</title>
        <authorList>
            <person name="Montgomery K."/>
        </authorList>
    </citation>
    <scope>NUCLEOTIDE SEQUENCE [LARGE SCALE GENOMIC DNA]</scope>
    <source>
        <strain evidence="7">Mitchell_Peninsula_5</strain>
    </source>
</reference>
<keyword evidence="6" id="KW-0961">Cell wall biogenesis/degradation</keyword>
<evidence type="ECO:0000256" key="6">
    <source>
        <dbReference type="ARBA" id="ARBA00023316"/>
    </source>
</evidence>
<dbReference type="InterPro" id="IPR003447">
    <property type="entry name" value="FEMABX"/>
</dbReference>
<dbReference type="PROSITE" id="PS51191">
    <property type="entry name" value="FEMABX"/>
    <property type="match status" value="1"/>
</dbReference>
<name>A0A934KLY6_9BACT</name>
<dbReference type="PANTHER" id="PTHR36174">
    <property type="entry name" value="LIPID II:GLYCINE GLYCYLTRANSFERASE"/>
    <property type="match status" value="1"/>
</dbReference>
<keyword evidence="2" id="KW-0808">Transferase</keyword>
<comment type="caution">
    <text evidence="7">The sequence shown here is derived from an EMBL/GenBank/DDBJ whole genome shotgun (WGS) entry which is preliminary data.</text>
</comment>
<dbReference type="GO" id="GO:0009252">
    <property type="term" value="P:peptidoglycan biosynthetic process"/>
    <property type="evidence" value="ECO:0007669"/>
    <property type="project" value="UniProtKB-KW"/>
</dbReference>
<keyword evidence="3" id="KW-0133">Cell shape</keyword>
<evidence type="ECO:0000256" key="2">
    <source>
        <dbReference type="ARBA" id="ARBA00022679"/>
    </source>
</evidence>
<accession>A0A934KLY6</accession>
<keyword evidence="4" id="KW-0573">Peptidoglycan synthesis</keyword>
<organism evidence="7 8">
    <name type="scientific">Candidatus Amunia macphersoniae</name>
    <dbReference type="NCBI Taxonomy" id="3127014"/>
    <lineage>
        <taxon>Bacteria</taxon>
        <taxon>Bacillati</taxon>
        <taxon>Candidatus Dormiibacterota</taxon>
        <taxon>Candidatus Dormibacteria</taxon>
        <taxon>Candidatus Aeolococcales</taxon>
        <taxon>Candidatus Aeolococcaceae</taxon>
        <taxon>Candidatus Amunia</taxon>
    </lineage>
</organism>
<sequence length="346" mass="39227">MRLASDREIVTWDALIAANPDGGHVLQTRAWGEFKRRWGWRPTYWIAGAGGRDVAVLFLRRLLPGFGTLWYAPKGPGVLDPADVVEVLSDRRAMRGAFLVKVEPEIEESVADRASWRRAGLRKSPADVQLSRATIIIDIDRDDDELLASFKPKTRYNIRLAGRRGVEVTPVPPTDANLAIMYALMASTRERAGFFLRSQRYFTQCWALQAASGQGQLFFATYQGAVLAGLFATYLGVHGWYKEGGSTKEHSAMMAPHLLQWEVMRWLRSRGVRSYDLVSVPPSSQLNEDHPLYGLYRFKSGFSETITDFVGTWDLPLRPRAYAAWQLFGETSADRLTRRLRHELLY</sequence>
<dbReference type="InterPro" id="IPR050644">
    <property type="entry name" value="PG_Glycine_Bridge_Synth"/>
</dbReference>
<dbReference type="SUPFAM" id="SSF55729">
    <property type="entry name" value="Acyl-CoA N-acyltransferases (Nat)"/>
    <property type="match status" value="2"/>
</dbReference>
<proteinExistence type="inferred from homology"/>
<evidence type="ECO:0000313" key="7">
    <source>
        <dbReference type="EMBL" id="MBJ7610107.1"/>
    </source>
</evidence>
<keyword evidence="5" id="KW-0012">Acyltransferase</keyword>
<dbReference type="PANTHER" id="PTHR36174:SF1">
    <property type="entry name" value="LIPID II:GLYCINE GLYCYLTRANSFERASE"/>
    <property type="match status" value="1"/>
</dbReference>
<dbReference type="GO" id="GO:0008360">
    <property type="term" value="P:regulation of cell shape"/>
    <property type="evidence" value="ECO:0007669"/>
    <property type="project" value="UniProtKB-KW"/>
</dbReference>
<comment type="similarity">
    <text evidence="1">Belongs to the FemABX family.</text>
</comment>
<dbReference type="InterPro" id="IPR016181">
    <property type="entry name" value="Acyl_CoA_acyltransferase"/>
</dbReference>